<dbReference type="Pfam" id="PF07209">
    <property type="entry name" value="DUF1415"/>
    <property type="match status" value="1"/>
</dbReference>
<keyword evidence="2" id="KW-1185">Reference proteome</keyword>
<evidence type="ECO:0000313" key="2">
    <source>
        <dbReference type="Proteomes" id="UP000504724"/>
    </source>
</evidence>
<dbReference type="AlphaFoldDB" id="A0A7D4TGG2"/>
<dbReference type="Proteomes" id="UP000504724">
    <property type="component" value="Chromosome"/>
</dbReference>
<protein>
    <submittedName>
        <fullName evidence="1">DUF1415 domain-containing protein</fullName>
    </submittedName>
</protein>
<dbReference type="KEGG" id="txa:HQN79_08740"/>
<dbReference type="RefSeq" id="WP_173285668.1">
    <property type="nucleotide sequence ID" value="NZ_CP054020.1"/>
</dbReference>
<name>A0A7D4TGG2_9GAMM</name>
<sequence>MSQKTDEQLLKPVQTWLEQVVIGLNLCPFAKRPWTNHQVHLQVTRANSDESLLEDLALEIQALLAQPIEKRETTVMIVAQHLQAFDDYNQFLNWAEALIEQQNWQGIIQLASFHPDYQFAGTQADDAENLTNRAPFPLLHILREESLEKALARYPHDPESIFENNIRCMHELSEERKRELFPYLFS</sequence>
<dbReference type="InterPro" id="IPR009858">
    <property type="entry name" value="DUF1415"/>
</dbReference>
<reference evidence="1 2" key="1">
    <citation type="submission" date="2020-05" db="EMBL/GenBank/DDBJ databases">
        <title>Thiomicrorhabdus sediminis sp.nov. and Thiomicrorhabdus xiamenensis sp.nov., novel sulfur-oxidizing bacteria isolated from coastal sediment.</title>
        <authorList>
            <person name="Liu X."/>
        </authorList>
    </citation>
    <scope>NUCLEOTIDE SEQUENCE [LARGE SCALE GENOMIC DNA]</scope>
    <source>
        <strain evidence="1 2">G2</strain>
    </source>
</reference>
<gene>
    <name evidence="1" type="ORF">HQN79_08740</name>
</gene>
<dbReference type="EMBL" id="CP054020">
    <property type="protein sequence ID" value="QKI89648.1"/>
    <property type="molecule type" value="Genomic_DNA"/>
</dbReference>
<proteinExistence type="predicted"/>
<evidence type="ECO:0000313" key="1">
    <source>
        <dbReference type="EMBL" id="QKI89648.1"/>
    </source>
</evidence>
<organism evidence="1 2">
    <name type="scientific">Thiomicrorhabdus xiamenensis</name>
    <dbReference type="NCBI Taxonomy" id="2739063"/>
    <lineage>
        <taxon>Bacteria</taxon>
        <taxon>Pseudomonadati</taxon>
        <taxon>Pseudomonadota</taxon>
        <taxon>Gammaproteobacteria</taxon>
        <taxon>Thiotrichales</taxon>
        <taxon>Piscirickettsiaceae</taxon>
        <taxon>Thiomicrorhabdus</taxon>
    </lineage>
</organism>
<accession>A0A7D4TGG2</accession>